<evidence type="ECO:0008006" key="3">
    <source>
        <dbReference type="Google" id="ProtNLM"/>
    </source>
</evidence>
<accession>A0A318XIN2</accession>
<sequence>MIQEFLNLILFRTYRAKIKQEELEKLIQSGIADGFLELLLSLMSLMLLIDKEYSKNIENFNAKYVFTNQSGDMYVAAEFEDNILKVSEKKLQNPTFTLIFKDERSLFKFLLSGAPDVLNALLNQEIDFIGNINYIGKFGFMSMHLLLLATGRLCPD</sequence>
<dbReference type="InterPro" id="IPR036527">
    <property type="entry name" value="SCP2_sterol-bd_dom_sf"/>
</dbReference>
<dbReference type="Proteomes" id="UP000248132">
    <property type="component" value="Unassembled WGS sequence"/>
</dbReference>
<protein>
    <recommendedName>
        <fullName evidence="3">SCP-2 sterol transfer family protein</fullName>
    </recommendedName>
</protein>
<dbReference type="Gene3D" id="3.30.1050.10">
    <property type="entry name" value="SCP2 sterol-binding domain"/>
    <property type="match status" value="1"/>
</dbReference>
<evidence type="ECO:0000313" key="1">
    <source>
        <dbReference type="EMBL" id="PYG86884.1"/>
    </source>
</evidence>
<keyword evidence="2" id="KW-1185">Reference proteome</keyword>
<gene>
    <name evidence="1" type="ORF">LY28_02708</name>
</gene>
<dbReference type="OrthoDB" id="5432048at2"/>
<dbReference type="AlphaFoldDB" id="A0A318XIN2"/>
<dbReference type="EMBL" id="QKMR01000016">
    <property type="protein sequence ID" value="PYG86884.1"/>
    <property type="molecule type" value="Genomic_DNA"/>
</dbReference>
<comment type="caution">
    <text evidence="1">The sequence shown here is derived from an EMBL/GenBank/DDBJ whole genome shotgun (WGS) entry which is preliminary data.</text>
</comment>
<organism evidence="1 2">
    <name type="scientific">Ruminiclostridium sufflavum DSM 19573</name>
    <dbReference type="NCBI Taxonomy" id="1121337"/>
    <lineage>
        <taxon>Bacteria</taxon>
        <taxon>Bacillati</taxon>
        <taxon>Bacillota</taxon>
        <taxon>Clostridia</taxon>
        <taxon>Eubacteriales</taxon>
        <taxon>Oscillospiraceae</taxon>
        <taxon>Ruminiclostridium</taxon>
    </lineage>
</organism>
<reference evidence="1 2" key="1">
    <citation type="submission" date="2018-06" db="EMBL/GenBank/DDBJ databases">
        <title>Genomic Encyclopedia of Type Strains, Phase I: the one thousand microbial genomes (KMG-I) project.</title>
        <authorList>
            <person name="Kyrpides N."/>
        </authorList>
    </citation>
    <scope>NUCLEOTIDE SEQUENCE [LARGE SCALE GENOMIC DNA]</scope>
    <source>
        <strain evidence="1 2">DSM 19573</strain>
    </source>
</reference>
<evidence type="ECO:0000313" key="2">
    <source>
        <dbReference type="Proteomes" id="UP000248132"/>
    </source>
</evidence>
<name>A0A318XIN2_9FIRM</name>
<proteinExistence type="predicted"/>
<dbReference type="RefSeq" id="WP_110462703.1">
    <property type="nucleotide sequence ID" value="NZ_QKMR01000016.1"/>
</dbReference>